<dbReference type="EMBL" id="JAHMHQ010000019">
    <property type="protein sequence ID" value="KAK1625566.1"/>
    <property type="molecule type" value="Genomic_DNA"/>
</dbReference>
<dbReference type="Proteomes" id="UP001243989">
    <property type="component" value="Unassembled WGS sequence"/>
</dbReference>
<evidence type="ECO:0000313" key="2">
    <source>
        <dbReference type="EMBL" id="KAK1625566.1"/>
    </source>
</evidence>
<gene>
    <name evidence="2" type="ORF">BDP81DRAFT_74404</name>
</gene>
<dbReference type="RefSeq" id="XP_060441561.1">
    <property type="nucleotide sequence ID" value="XM_060596231.1"/>
</dbReference>
<evidence type="ECO:0000313" key="3">
    <source>
        <dbReference type="Proteomes" id="UP001243989"/>
    </source>
</evidence>
<organism evidence="2 3">
    <name type="scientific">Colletotrichum phormii</name>
    <dbReference type="NCBI Taxonomy" id="359342"/>
    <lineage>
        <taxon>Eukaryota</taxon>
        <taxon>Fungi</taxon>
        <taxon>Dikarya</taxon>
        <taxon>Ascomycota</taxon>
        <taxon>Pezizomycotina</taxon>
        <taxon>Sordariomycetes</taxon>
        <taxon>Hypocreomycetidae</taxon>
        <taxon>Glomerellales</taxon>
        <taxon>Glomerellaceae</taxon>
        <taxon>Colletotrichum</taxon>
        <taxon>Colletotrichum acutatum species complex</taxon>
    </lineage>
</organism>
<comment type="caution">
    <text evidence="2">The sequence shown here is derived from an EMBL/GenBank/DDBJ whole genome shotgun (WGS) entry which is preliminary data.</text>
</comment>
<proteinExistence type="predicted"/>
<dbReference type="GeneID" id="85481093"/>
<feature type="region of interest" description="Disordered" evidence="1">
    <location>
        <begin position="47"/>
        <end position="76"/>
    </location>
</feature>
<evidence type="ECO:0000256" key="1">
    <source>
        <dbReference type="SAM" id="MobiDB-lite"/>
    </source>
</evidence>
<keyword evidence="3" id="KW-1185">Reference proteome</keyword>
<accession>A0AAI9ZLN0</accession>
<name>A0AAI9ZLN0_9PEZI</name>
<protein>
    <submittedName>
        <fullName evidence="2">Uncharacterized protein</fullName>
    </submittedName>
</protein>
<reference evidence="2" key="1">
    <citation type="submission" date="2021-06" db="EMBL/GenBank/DDBJ databases">
        <title>Comparative genomics, transcriptomics and evolutionary studies reveal genomic signatures of adaptation to plant cell wall in hemibiotrophic fungi.</title>
        <authorList>
            <consortium name="DOE Joint Genome Institute"/>
            <person name="Baroncelli R."/>
            <person name="Diaz J.F."/>
            <person name="Benocci T."/>
            <person name="Peng M."/>
            <person name="Battaglia E."/>
            <person name="Haridas S."/>
            <person name="Andreopoulos W."/>
            <person name="Labutti K."/>
            <person name="Pangilinan J."/>
            <person name="Floch G.L."/>
            <person name="Makela M.R."/>
            <person name="Henrissat B."/>
            <person name="Grigoriev I.V."/>
            <person name="Crouch J.A."/>
            <person name="De Vries R.P."/>
            <person name="Sukno S.A."/>
            <person name="Thon M.R."/>
        </authorList>
    </citation>
    <scope>NUCLEOTIDE SEQUENCE</scope>
    <source>
        <strain evidence="2">CBS 102054</strain>
    </source>
</reference>
<dbReference type="AlphaFoldDB" id="A0AAI9ZLN0"/>
<sequence>MPRCLPAIPMPPGLPGLPYGAILWLSSFLKTSPSLALPIVRRSGTITVQSGPTNPRPLNAGGRAPSDPLTYRPGAEGYGTYRQPRLTYFSSMSPGTLLSSGRNGRIRRRYLRKAPCYARRNLSLWARSYIMQNKGK</sequence>